<keyword evidence="1" id="KW-0812">Transmembrane</keyword>
<organism evidence="3 4">
    <name type="scientific">Pseudomassariella vexata</name>
    <dbReference type="NCBI Taxonomy" id="1141098"/>
    <lineage>
        <taxon>Eukaryota</taxon>
        <taxon>Fungi</taxon>
        <taxon>Dikarya</taxon>
        <taxon>Ascomycota</taxon>
        <taxon>Pezizomycotina</taxon>
        <taxon>Sordariomycetes</taxon>
        <taxon>Xylariomycetidae</taxon>
        <taxon>Amphisphaeriales</taxon>
        <taxon>Pseudomassariaceae</taxon>
        <taxon>Pseudomassariella</taxon>
    </lineage>
</organism>
<evidence type="ECO:0000313" key="3">
    <source>
        <dbReference type="EMBL" id="ORY57758.1"/>
    </source>
</evidence>
<dbReference type="CDD" id="cd12108">
    <property type="entry name" value="Hr-like"/>
    <property type="match status" value="1"/>
</dbReference>
<dbReference type="STRING" id="1141098.A0A1Y2DER9"/>
<evidence type="ECO:0000259" key="2">
    <source>
        <dbReference type="Pfam" id="PF01814"/>
    </source>
</evidence>
<keyword evidence="1" id="KW-0472">Membrane</keyword>
<protein>
    <recommendedName>
        <fullName evidence="2">Hemerythrin-like domain-containing protein</fullName>
    </recommendedName>
</protein>
<dbReference type="Gene3D" id="1.20.120.520">
    <property type="entry name" value="nmb1532 protein domain like"/>
    <property type="match status" value="1"/>
</dbReference>
<keyword evidence="4" id="KW-1185">Reference proteome</keyword>
<dbReference type="RefSeq" id="XP_040710887.1">
    <property type="nucleotide sequence ID" value="XM_040862485.1"/>
</dbReference>
<evidence type="ECO:0000256" key="1">
    <source>
        <dbReference type="SAM" id="Phobius"/>
    </source>
</evidence>
<dbReference type="GeneID" id="63778697"/>
<reference evidence="3 4" key="1">
    <citation type="submission" date="2016-07" db="EMBL/GenBank/DDBJ databases">
        <title>Pervasive Adenine N6-methylation of Active Genes in Fungi.</title>
        <authorList>
            <consortium name="DOE Joint Genome Institute"/>
            <person name="Mondo S.J."/>
            <person name="Dannebaum R.O."/>
            <person name="Kuo R.C."/>
            <person name="Labutti K."/>
            <person name="Haridas S."/>
            <person name="Kuo A."/>
            <person name="Salamov A."/>
            <person name="Ahrendt S.R."/>
            <person name="Lipzen A."/>
            <person name="Sullivan W."/>
            <person name="Andreopoulos W.B."/>
            <person name="Clum A."/>
            <person name="Lindquist E."/>
            <person name="Daum C."/>
            <person name="Ramamoorthy G.K."/>
            <person name="Gryganskyi A."/>
            <person name="Culley D."/>
            <person name="Magnuson J.K."/>
            <person name="James T.Y."/>
            <person name="O'Malley M.A."/>
            <person name="Stajich J.E."/>
            <person name="Spatafora J.W."/>
            <person name="Visel A."/>
            <person name="Grigoriev I.V."/>
        </authorList>
    </citation>
    <scope>NUCLEOTIDE SEQUENCE [LARGE SCALE GENOMIC DNA]</scope>
    <source>
        <strain evidence="3 4">CBS 129021</strain>
    </source>
</reference>
<dbReference type="Proteomes" id="UP000193689">
    <property type="component" value="Unassembled WGS sequence"/>
</dbReference>
<keyword evidence="1" id="KW-1133">Transmembrane helix</keyword>
<name>A0A1Y2DER9_9PEZI</name>
<dbReference type="EMBL" id="MCFJ01000018">
    <property type="protein sequence ID" value="ORY57758.1"/>
    <property type="molecule type" value="Genomic_DNA"/>
</dbReference>
<comment type="caution">
    <text evidence="3">The sequence shown here is derived from an EMBL/GenBank/DDBJ whole genome shotgun (WGS) entry which is preliminary data.</text>
</comment>
<sequence>MDPPVRYQPRGGILSKPLYLAIPILIALFFTRSPYFMATTAPSEGKPWADTPIRLITTPQYETKRTDIFTTGATHMALLHNSILRGYNSIYQQAPHVQPDDKHHFIGYCLTWFKFVKTHHDDEEETLFTKVAAVLDDASVWQETHKEHEAFLSGLVDFQTYLTSLKSPVDFSGTELQRIMSTFQEPFDAHFHSEISTIANLANHPNAPKPGSPEEVAAAATFKSWGKSTVTKAGTLDVVPFFLLNLDGTTEDGMWANWPPIPAPIKWGLVNIAGSYNWGWWKFSSCANGVPKELYALPSTAS</sequence>
<accession>A0A1Y2DER9</accession>
<feature type="transmembrane region" description="Helical" evidence="1">
    <location>
        <begin position="18"/>
        <end position="37"/>
    </location>
</feature>
<dbReference type="InterPro" id="IPR053206">
    <property type="entry name" value="Dimeric_xanthone_biosynth"/>
</dbReference>
<evidence type="ECO:0000313" key="4">
    <source>
        <dbReference type="Proteomes" id="UP000193689"/>
    </source>
</evidence>
<dbReference type="PANTHER" id="PTHR38048:SF2">
    <property type="entry name" value="HEMERYTHRIN-LIKE DOMAIN-CONTAINING PROTEIN"/>
    <property type="match status" value="1"/>
</dbReference>
<dbReference type="Pfam" id="PF01814">
    <property type="entry name" value="Hemerythrin"/>
    <property type="match status" value="1"/>
</dbReference>
<proteinExistence type="predicted"/>
<dbReference type="InterPro" id="IPR012312">
    <property type="entry name" value="Hemerythrin-like"/>
</dbReference>
<dbReference type="InParanoid" id="A0A1Y2DER9"/>
<dbReference type="AlphaFoldDB" id="A0A1Y2DER9"/>
<gene>
    <name evidence="3" type="ORF">BCR38DRAFT_461052</name>
</gene>
<dbReference type="PANTHER" id="PTHR38048">
    <property type="entry name" value="EXPRESSED PROTEIN"/>
    <property type="match status" value="1"/>
</dbReference>
<feature type="domain" description="Hemerythrin-like" evidence="2">
    <location>
        <begin position="75"/>
        <end position="199"/>
    </location>
</feature>
<dbReference type="OrthoDB" id="58416at2759"/>